<dbReference type="STRING" id="6526.A0A2C9LJW4"/>
<evidence type="ECO:0008006" key="4">
    <source>
        <dbReference type="Google" id="ProtNLM"/>
    </source>
</evidence>
<dbReference type="VEuPathDB" id="VectorBase:BGLAX_033990"/>
<evidence type="ECO:0000313" key="2">
    <source>
        <dbReference type="EnsemblMetazoa" id="BGLB031761-PA"/>
    </source>
</evidence>
<keyword evidence="1" id="KW-0802">TPR repeat</keyword>
<accession>A0A2C9LJW4</accession>
<feature type="repeat" description="TPR" evidence="1">
    <location>
        <begin position="838"/>
        <end position="871"/>
    </location>
</feature>
<dbReference type="PANTHER" id="PTHR16155:SF19">
    <property type="entry name" value="DED DOMAIN-CONTAINING PROTEIN"/>
    <property type="match status" value="1"/>
</dbReference>
<organism evidence="2 3">
    <name type="scientific">Biomphalaria glabrata</name>
    <name type="common">Bloodfluke planorb</name>
    <name type="synonym">Freshwater snail</name>
    <dbReference type="NCBI Taxonomy" id="6526"/>
    <lineage>
        <taxon>Eukaryota</taxon>
        <taxon>Metazoa</taxon>
        <taxon>Spiralia</taxon>
        <taxon>Lophotrochozoa</taxon>
        <taxon>Mollusca</taxon>
        <taxon>Gastropoda</taxon>
        <taxon>Heterobranchia</taxon>
        <taxon>Euthyneura</taxon>
        <taxon>Panpulmonata</taxon>
        <taxon>Hygrophila</taxon>
        <taxon>Lymnaeoidea</taxon>
        <taxon>Planorbidae</taxon>
        <taxon>Biomphalaria</taxon>
    </lineage>
</organism>
<name>A0A2C9LJW4_BIOGL</name>
<dbReference type="PANTHER" id="PTHR16155">
    <property type="entry name" value="DED DOMAIN-CONTAINING PROTEIN"/>
    <property type="match status" value="1"/>
</dbReference>
<dbReference type="Proteomes" id="UP000076420">
    <property type="component" value="Unassembled WGS sequence"/>
</dbReference>
<dbReference type="InterPro" id="IPR019734">
    <property type="entry name" value="TPR_rpt"/>
</dbReference>
<protein>
    <recommendedName>
        <fullName evidence="4">Sterile alpha motif domain-containing protein 9-like</fullName>
    </recommendedName>
</protein>
<evidence type="ECO:0000256" key="1">
    <source>
        <dbReference type="PROSITE-ProRule" id="PRU00339"/>
    </source>
</evidence>
<gene>
    <name evidence="2" type="primary">106051388</name>
</gene>
<proteinExistence type="predicted"/>
<reference evidence="2" key="1">
    <citation type="submission" date="2020-05" db="UniProtKB">
        <authorList>
            <consortium name="EnsemblMetazoa"/>
        </authorList>
    </citation>
    <scope>IDENTIFICATION</scope>
    <source>
        <strain evidence="2">BB02</strain>
    </source>
</reference>
<sequence length="1399" mass="163801">LLVSFSLEEYSAELFPFCFHHFTLWYDSLGSRAVLETQLSIIRKVIREPKFIPVIQIEPILSTDLVVLEFDIIPSQIVMNKEIIKTNLRLLTQFGNNTKMDKAVFRFSESGKPELLTETKRDKFERDIPSLIEQRNEEELKKKNDFQPNLREKLLGLLTGGSRSLVDDIYPFLITSEIDSHMDQDYLLQNMSFIKYLQPEVVFDFDPKGYSNGIYKNLDSTQEESMRVLTINDFDKVKNSTESYEELVASISCKTVSHWVFCNGYESMEPMDRREWNKTRRRQFVQALRDYVEQIGDERTLIIICLFSKSYETLLFACDEILTLLPDNWILLAESEDIAKSWQERMLNEDKIEKSDIIDKCVIGMKWEQVNSTISLATNVDEGFKVLLPCSNGVLEVVPKKKLNEWNDIDVLTAGDLDVGDETETNNKRNEVEQEFYRGEEVQWLNFWFRDQVLKRKVHKNLKKAVQEALKGNTDEDKVTHIELFHQPGAGGTTTAKNILWQFRTKYRCCHVKRITEHTCDQLEEIWQFKDSTPNPLLVFIDNQEEEDCIKLKGKLEEQGRLHWRKLEESFDVFCTILECKRRASMPLLLKYNQETLRHELSPIEKDWFDRKNDSLSKLYEKDKKKINPKFLLAFNIMRENFKPNYVENVVREFSEAVKSDLEIELLKIVSFLNVYDPLFQPVKVIWLDNFLKSKQFMSLSRSNFFSREVKWEAKLTEGVKFFLNLSNGRTLKKKSVQSIRIMNKQVAGEILKCMKEKTKSKESDIMLSLCKPSMYRQEGKEAGKYRSLINSVAKKRELDVDGKKQKFSDLVIYILEHEGVEVALLVLETLFEINKDAFTAQLISRVYMSTKNWQKATFYANRAVQLKPENSFIWDTAGRVFKAKLSDIIEKNKQNGEHGFKDSDILEIVDLADEGIGAFRKQQQVSEREMTTLEVNNVAGYVGELRTILLVLNALKSHDMFSKGKMLQIYLVHFNYNPTELQFLKKHAAFLKSLKGRASEVLRRLDEEYLQMKCSRSQEEIGALQGDFNRESLIYLKANLDIYFDADEITGRKLSESEECLYRLGKARKLGADSLNHLCQLRNIQKYKTIEECYASVLKNVNSKYCSFDDLRAILDTVTVLLVDKKKPQGLMFEHVVDWSKKLYYSNQPKDIIHSYMEPFLYFVMYNFPTEERIDYVCSPIELKKAIDNWFEMFRKNHPNHGKENFSFRRMVTTLFFLGNGQPLEDIVFQDTLEDLEKLSFKEKWNHPNIRQKLRLMEGVLSNDGEKVNIPITTKEGNRFMLPISTSHKVAKSIMWNKKVYFYLGFSFKGPRAYGMSLEKLGETDKPESVANSSKRFSKQNRNKKQLLLDDLWRKQVENEQKLHFYLKNPAVNAHKIRECEMALKEVKEDFTRLLGDF</sequence>
<evidence type="ECO:0000313" key="3">
    <source>
        <dbReference type="Proteomes" id="UP000076420"/>
    </source>
</evidence>
<dbReference type="GO" id="GO:0005737">
    <property type="term" value="C:cytoplasm"/>
    <property type="evidence" value="ECO:0007669"/>
    <property type="project" value="TreeGrafter"/>
</dbReference>
<dbReference type="OrthoDB" id="6127728at2759"/>
<dbReference type="VEuPathDB" id="VectorBase:BGLB031761"/>
<dbReference type="EnsemblMetazoa" id="BGLB031761-RA">
    <property type="protein sequence ID" value="BGLB031761-PA"/>
    <property type="gene ID" value="BGLB031761"/>
</dbReference>
<dbReference type="KEGG" id="bgt:106051388"/>
<dbReference type="PROSITE" id="PS50005">
    <property type="entry name" value="TPR"/>
    <property type="match status" value="1"/>
</dbReference>